<evidence type="ECO:0000313" key="1">
    <source>
        <dbReference type="EMBL" id="AOV16928.1"/>
    </source>
</evidence>
<keyword evidence="2" id="KW-1185">Reference proteome</keyword>
<sequence>MRTLMIEIQSSRIAASPPGQWKTDGVVRIDEFGRRDIQIELRKDPSGKIELDLPAPQTLMPSI</sequence>
<dbReference type="KEGG" id="aaeo:BJI67_07490"/>
<evidence type="ECO:0000313" key="2">
    <source>
        <dbReference type="Proteomes" id="UP000095342"/>
    </source>
</evidence>
<organism evidence="1 2">
    <name type="scientific">Acidihalobacter aeolianus</name>
    <dbReference type="NCBI Taxonomy" id="2792603"/>
    <lineage>
        <taxon>Bacteria</taxon>
        <taxon>Pseudomonadati</taxon>
        <taxon>Pseudomonadota</taxon>
        <taxon>Gammaproteobacteria</taxon>
        <taxon>Chromatiales</taxon>
        <taxon>Ectothiorhodospiraceae</taxon>
        <taxon>Acidihalobacter</taxon>
    </lineage>
</organism>
<name>A0A1D8K7K9_9GAMM</name>
<reference evidence="1 2" key="1">
    <citation type="submission" date="2016-09" db="EMBL/GenBank/DDBJ databases">
        <title>Acidihalobacter prosperus V6 (DSM14174).</title>
        <authorList>
            <person name="Khaleque H.N."/>
            <person name="Ramsay J.P."/>
            <person name="Murphy R.J.T."/>
            <person name="Kaksonen A.H."/>
            <person name="Boxall N.J."/>
            <person name="Watkin E.L.J."/>
        </authorList>
    </citation>
    <scope>NUCLEOTIDE SEQUENCE [LARGE SCALE GENOMIC DNA]</scope>
    <source>
        <strain evidence="1 2">V6</strain>
    </source>
</reference>
<protein>
    <submittedName>
        <fullName evidence="1">Uncharacterized protein</fullName>
    </submittedName>
</protein>
<dbReference type="EMBL" id="CP017448">
    <property type="protein sequence ID" value="AOV16928.1"/>
    <property type="molecule type" value="Genomic_DNA"/>
</dbReference>
<proteinExistence type="predicted"/>
<dbReference type="Proteomes" id="UP000095342">
    <property type="component" value="Chromosome"/>
</dbReference>
<dbReference type="AlphaFoldDB" id="A0A1D8K7K9"/>
<accession>A0A1D8K7K9</accession>
<gene>
    <name evidence="1" type="ORF">BJI67_07490</name>
</gene>